<dbReference type="STRING" id="1424659.SAMN05216368_10713"/>
<sequence length="300" mass="30585">MKDMRPKHTETPHAHLAPRTQHKPRKPRTRRHEIFVATGAALVIAGLVASSGFVAQSADARQDSIAATTVLAESTGLQSDQLDYYAAHGESISRDNASAALSAANVVIAASQSKVDATTLTSVASSLASYAIMPIDQVESLTAEAKVETASVAAATAEVDRVAAEVAAAAAAAAAAAGAAAQAAAEAARVQSVAGGNTVDGARATAQSMAASQYGWGADQFSCLDRLWQKESGWNYAAMNSSSGATGIPQAVPGSKMASAGNDWATNATTQIAWGLGYIKASSYGTPCAAWSHSQAVGWY</sequence>
<gene>
    <name evidence="3" type="ORF">SAMN05216368_10713</name>
</gene>
<evidence type="ECO:0000313" key="3">
    <source>
        <dbReference type="EMBL" id="SDN72424.1"/>
    </source>
</evidence>
<dbReference type="InterPro" id="IPR023346">
    <property type="entry name" value="Lysozyme-like_dom_sf"/>
</dbReference>
<feature type="transmembrane region" description="Helical" evidence="2">
    <location>
        <begin position="34"/>
        <end position="55"/>
    </location>
</feature>
<dbReference type="Proteomes" id="UP000199639">
    <property type="component" value="Unassembled WGS sequence"/>
</dbReference>
<feature type="compositionally biased region" description="Basic and acidic residues" evidence="1">
    <location>
        <begin position="1"/>
        <end position="13"/>
    </location>
</feature>
<dbReference type="EMBL" id="FNIB01000007">
    <property type="protein sequence ID" value="SDN72424.1"/>
    <property type="molecule type" value="Genomic_DNA"/>
</dbReference>
<reference evidence="3 4" key="1">
    <citation type="submission" date="2016-10" db="EMBL/GenBank/DDBJ databases">
        <authorList>
            <person name="Varghese N."/>
            <person name="Submissions S."/>
        </authorList>
    </citation>
    <scope>NUCLEOTIDE SEQUENCE [LARGE SCALE GENOMIC DNA]</scope>
    <source>
        <strain evidence="3 4">CGMCC 1.11215</strain>
    </source>
</reference>
<evidence type="ECO:0000256" key="1">
    <source>
        <dbReference type="SAM" id="MobiDB-lite"/>
    </source>
</evidence>
<keyword evidence="2" id="KW-0812">Transmembrane</keyword>
<keyword evidence="2" id="KW-0472">Membrane</keyword>
<dbReference type="SUPFAM" id="SSF53955">
    <property type="entry name" value="Lysozyme-like"/>
    <property type="match status" value="1"/>
</dbReference>
<proteinExistence type="predicted"/>
<organism evidence="3 4">
    <name type="scientific">Cryobacterium flavum</name>
    <dbReference type="NCBI Taxonomy" id="1424659"/>
    <lineage>
        <taxon>Bacteria</taxon>
        <taxon>Bacillati</taxon>
        <taxon>Actinomycetota</taxon>
        <taxon>Actinomycetes</taxon>
        <taxon>Micrococcales</taxon>
        <taxon>Microbacteriaceae</taxon>
        <taxon>Cryobacterium</taxon>
    </lineage>
</organism>
<dbReference type="AlphaFoldDB" id="A0A5E9G1D6"/>
<evidence type="ECO:0008006" key="5">
    <source>
        <dbReference type="Google" id="ProtNLM"/>
    </source>
</evidence>
<feature type="region of interest" description="Disordered" evidence="1">
    <location>
        <begin position="1"/>
        <end position="29"/>
    </location>
</feature>
<keyword evidence="2" id="KW-1133">Transmembrane helix</keyword>
<feature type="compositionally biased region" description="Basic residues" evidence="1">
    <location>
        <begin position="20"/>
        <end position="29"/>
    </location>
</feature>
<name>A0A5E9G1D6_9MICO</name>
<evidence type="ECO:0000313" key="4">
    <source>
        <dbReference type="Proteomes" id="UP000199639"/>
    </source>
</evidence>
<accession>A0A5E9G1D6</accession>
<protein>
    <recommendedName>
        <fullName evidence="5">Phospholipase</fullName>
    </recommendedName>
</protein>
<evidence type="ECO:0000256" key="2">
    <source>
        <dbReference type="SAM" id="Phobius"/>
    </source>
</evidence>